<dbReference type="GO" id="GO:0015667">
    <property type="term" value="F:site-specific DNA-methyltransferase (cytosine-N4-specific) activity"/>
    <property type="evidence" value="ECO:0007669"/>
    <property type="project" value="UniProtKB-EC"/>
</dbReference>
<sequence length="367" mass="42750">MRHIIYFNAAQNMSQINDNSIDMIVTSPPYPMIEMWDDIFAAQNPDIRTAFKQNKPRTAFELMHKELDKVWSECWRVLKEGSFMCINIGDATRTVNGEFALYNNNTRIIQACEKLGFTNLPNILWKKTTNAPNKFMGSGMLPCGAYVTLEHEWILIFRKGCKRVYKTTEDKEARRDSSFFWEERNIWFSDIWEIKGVKQTIDNAPSRERNASYPIELPYRLINMYSQKGDTVLDPFMGLGTTVIASILCERNSIGYEIDSLLKPLLRDILGSIDVLKANAIVRDRYTKHLAFVEDRIKNGKDVKYDNIHLQCKVMTKQETDLTFHYIKDVSMDNDFNSLKFDVSYYKDRLLTNFPIKAPGTLFEERD</sequence>
<dbReference type="EMBL" id="BK059118">
    <property type="protein sequence ID" value="DAE32176.1"/>
    <property type="molecule type" value="Genomic_DNA"/>
</dbReference>
<dbReference type="InterPro" id="IPR029063">
    <property type="entry name" value="SAM-dependent_MTases_sf"/>
</dbReference>
<evidence type="ECO:0000256" key="2">
    <source>
        <dbReference type="ARBA" id="ARBA00012185"/>
    </source>
</evidence>
<dbReference type="InterPro" id="IPR001091">
    <property type="entry name" value="RM_Methyltransferase"/>
</dbReference>
<evidence type="ECO:0000256" key="5">
    <source>
        <dbReference type="ARBA" id="ARBA00022691"/>
    </source>
</evidence>
<dbReference type="GO" id="GO:0008170">
    <property type="term" value="F:N-methyltransferase activity"/>
    <property type="evidence" value="ECO:0007669"/>
    <property type="project" value="InterPro"/>
</dbReference>
<keyword evidence="5" id="KW-0949">S-adenosyl-L-methionine</keyword>
<feature type="domain" description="DNA methylase N-4/N-6" evidence="9">
    <location>
        <begin position="21"/>
        <end position="260"/>
    </location>
</feature>
<protein>
    <recommendedName>
        <fullName evidence="2">site-specific DNA-methyltransferase (cytosine-N(4)-specific)</fullName>
        <ecNumber evidence="2">2.1.1.113</ecNumber>
    </recommendedName>
</protein>
<evidence type="ECO:0000313" key="10">
    <source>
        <dbReference type="EMBL" id="DAE32176.1"/>
    </source>
</evidence>
<dbReference type="SUPFAM" id="SSF53335">
    <property type="entry name" value="S-adenosyl-L-methionine-dependent methyltransferases"/>
    <property type="match status" value="1"/>
</dbReference>
<evidence type="ECO:0000259" key="9">
    <source>
        <dbReference type="Pfam" id="PF01555"/>
    </source>
</evidence>
<proteinExistence type="inferred from homology"/>
<organism evidence="10">
    <name type="scientific">virus sp. ctLpa4</name>
    <dbReference type="NCBI Taxonomy" id="2825814"/>
    <lineage>
        <taxon>Viruses</taxon>
    </lineage>
</organism>
<comment type="catalytic activity">
    <reaction evidence="8">
        <text>a 2'-deoxycytidine in DNA + S-adenosyl-L-methionine = an N(4)-methyl-2'-deoxycytidine in DNA + S-adenosyl-L-homocysteine + H(+)</text>
        <dbReference type="Rhea" id="RHEA:16857"/>
        <dbReference type="Rhea" id="RHEA-COMP:11369"/>
        <dbReference type="Rhea" id="RHEA-COMP:13674"/>
        <dbReference type="ChEBI" id="CHEBI:15378"/>
        <dbReference type="ChEBI" id="CHEBI:57856"/>
        <dbReference type="ChEBI" id="CHEBI:59789"/>
        <dbReference type="ChEBI" id="CHEBI:85452"/>
        <dbReference type="ChEBI" id="CHEBI:137933"/>
        <dbReference type="EC" id="2.1.1.113"/>
    </reaction>
</comment>
<evidence type="ECO:0000256" key="1">
    <source>
        <dbReference type="ARBA" id="ARBA00010203"/>
    </source>
</evidence>
<dbReference type="GO" id="GO:0003677">
    <property type="term" value="F:DNA binding"/>
    <property type="evidence" value="ECO:0007669"/>
    <property type="project" value="UniProtKB-KW"/>
</dbReference>
<dbReference type="GO" id="GO:0009307">
    <property type="term" value="P:DNA restriction-modification system"/>
    <property type="evidence" value="ECO:0007669"/>
    <property type="project" value="UniProtKB-KW"/>
</dbReference>
<keyword evidence="3 10" id="KW-0489">Methyltransferase</keyword>
<comment type="similarity">
    <text evidence="1">Belongs to the N(4)/N(6)-methyltransferase family. N(4) subfamily.</text>
</comment>
<dbReference type="Gene3D" id="3.40.50.150">
    <property type="entry name" value="Vaccinia Virus protein VP39"/>
    <property type="match status" value="1"/>
</dbReference>
<dbReference type="PRINTS" id="PR00508">
    <property type="entry name" value="S21N4MTFRASE"/>
</dbReference>
<evidence type="ECO:0000256" key="7">
    <source>
        <dbReference type="ARBA" id="ARBA00023125"/>
    </source>
</evidence>
<evidence type="ECO:0000256" key="3">
    <source>
        <dbReference type="ARBA" id="ARBA00022603"/>
    </source>
</evidence>
<dbReference type="GO" id="GO:0032259">
    <property type="term" value="P:methylation"/>
    <property type="evidence" value="ECO:0007669"/>
    <property type="project" value="UniProtKB-KW"/>
</dbReference>
<accession>A0A8S5RLB9</accession>
<dbReference type="PROSITE" id="PS00093">
    <property type="entry name" value="N4_MTASE"/>
    <property type="match status" value="1"/>
</dbReference>
<keyword evidence="6" id="KW-0680">Restriction system</keyword>
<evidence type="ECO:0000256" key="8">
    <source>
        <dbReference type="ARBA" id="ARBA00049120"/>
    </source>
</evidence>
<reference evidence="10" key="1">
    <citation type="journal article" date="2021" name="Proc. Natl. Acad. Sci. U.S.A.">
        <title>A Catalog of Tens of Thousands of Viruses from Human Metagenomes Reveals Hidden Associations with Chronic Diseases.</title>
        <authorList>
            <person name="Tisza M.J."/>
            <person name="Buck C.B."/>
        </authorList>
    </citation>
    <scope>NUCLEOTIDE SEQUENCE</scope>
    <source>
        <strain evidence="10">CtLpa4</strain>
    </source>
</reference>
<name>A0A8S5RLB9_9VIRU</name>
<dbReference type="InterPro" id="IPR017985">
    <property type="entry name" value="MeTrfase_CN4_CS"/>
</dbReference>
<dbReference type="InterPro" id="IPR002941">
    <property type="entry name" value="DNA_methylase_N4/N6"/>
</dbReference>
<keyword evidence="4" id="KW-0808">Transferase</keyword>
<evidence type="ECO:0000256" key="4">
    <source>
        <dbReference type="ARBA" id="ARBA00022679"/>
    </source>
</evidence>
<dbReference type="EC" id="2.1.1.113" evidence="2"/>
<dbReference type="Pfam" id="PF01555">
    <property type="entry name" value="N6_N4_Mtase"/>
    <property type="match status" value="1"/>
</dbReference>
<evidence type="ECO:0000256" key="6">
    <source>
        <dbReference type="ARBA" id="ARBA00022747"/>
    </source>
</evidence>
<keyword evidence="7" id="KW-0238">DNA-binding</keyword>